<feature type="region of interest" description="Disordered" evidence="1">
    <location>
        <begin position="1"/>
        <end position="43"/>
    </location>
</feature>
<feature type="compositionally biased region" description="Low complexity" evidence="1">
    <location>
        <begin position="1"/>
        <end position="10"/>
    </location>
</feature>
<evidence type="ECO:0000256" key="1">
    <source>
        <dbReference type="SAM" id="MobiDB-lite"/>
    </source>
</evidence>
<accession>F2TEK3</accession>
<dbReference type="HOGENOM" id="CLU_023878_0_0_1"/>
<gene>
    <name evidence="2" type="ORF">BDDG_04723</name>
</gene>
<dbReference type="EMBL" id="GG749428">
    <property type="protein sequence ID" value="EGE81780.1"/>
    <property type="molecule type" value="Genomic_DNA"/>
</dbReference>
<reference evidence="2" key="1">
    <citation type="submission" date="2010-03" db="EMBL/GenBank/DDBJ databases">
        <title>Annotation of Blastomyces dermatitidis strain ATCC 18188.</title>
        <authorList>
            <consortium name="The Broad Institute Genome Sequencing Platform"/>
            <consortium name="Broad Institute Genome Sequencing Center for Infectious Disease."/>
            <person name="Cuomo C."/>
            <person name="Klein B."/>
            <person name="Sullivan T."/>
            <person name="Heitman J."/>
            <person name="Young S."/>
            <person name="Zeng Q."/>
            <person name="Gargeya S."/>
            <person name="Alvarado L."/>
            <person name="Berlin A.M."/>
            <person name="Chapman S.B."/>
            <person name="Chen Z."/>
            <person name="Freedman E."/>
            <person name="Gellesch M."/>
            <person name="Goldberg J."/>
            <person name="Griggs A."/>
            <person name="Gujja S."/>
            <person name="Heilman E."/>
            <person name="Heiman D."/>
            <person name="Howarth C."/>
            <person name="Mehta T."/>
            <person name="Neiman D."/>
            <person name="Pearson M."/>
            <person name="Roberts A."/>
            <person name="Saif S."/>
            <person name="Shea T."/>
            <person name="Shenoy N."/>
            <person name="Sisk P."/>
            <person name="Stolte C."/>
            <person name="Sykes S."/>
            <person name="White J."/>
            <person name="Yandava C."/>
            <person name="Haas B."/>
            <person name="Nusbaum C."/>
            <person name="Birren B."/>
        </authorList>
    </citation>
    <scope>NUCLEOTIDE SEQUENCE</scope>
    <source>
        <strain evidence="2">ATCC 18188</strain>
    </source>
</reference>
<name>F2TEK3_AJEDA</name>
<organism evidence="2">
    <name type="scientific">Ajellomyces dermatitidis (strain ATCC 18188 / CBS 674.68)</name>
    <name type="common">Blastomyces dermatitidis</name>
    <dbReference type="NCBI Taxonomy" id="653446"/>
    <lineage>
        <taxon>Eukaryota</taxon>
        <taxon>Fungi</taxon>
        <taxon>Dikarya</taxon>
        <taxon>Ascomycota</taxon>
        <taxon>Pezizomycotina</taxon>
        <taxon>Eurotiomycetes</taxon>
        <taxon>Eurotiomycetidae</taxon>
        <taxon>Onygenales</taxon>
        <taxon>Ajellomycetaceae</taxon>
        <taxon>Blastomyces</taxon>
    </lineage>
</organism>
<dbReference type="Proteomes" id="UP000007802">
    <property type="component" value="Unassembled WGS sequence"/>
</dbReference>
<proteinExistence type="predicted"/>
<dbReference type="AlphaFoldDB" id="F2TEK3"/>
<feature type="region of interest" description="Disordered" evidence="1">
    <location>
        <begin position="255"/>
        <end position="285"/>
    </location>
</feature>
<sequence>MSLVSDSDGSSHSRKRRAGSPPSSTSRDTKTISKTSSTSAYSRNFQQNLIDHGVYPDGYGYPDGQIPSTPKNMKEIIERLAEPWPSQIHMHLKRNLSHHIVPDDLPMAPNFVFEAKGPDGSLAVATRQACYDGALGARGMHALQSYQQGEPTYDNNAYTLTSTYHGGQLKLYTTHVSKSDNPDRASAYRNGRDWALETRDELTRVVNTRFSEARSPHSSIFQHRTTSDLTPILDDSDGSTERDEYQNAQWTFAAPVEEEEVPRGNPKTPKIRASESLGTAGHAAS</sequence>
<protein>
    <submittedName>
        <fullName evidence="2">Uncharacterized protein</fullName>
    </submittedName>
</protein>
<evidence type="ECO:0000313" key="2">
    <source>
        <dbReference type="EMBL" id="EGE81780.1"/>
    </source>
</evidence>
<feature type="compositionally biased region" description="Low complexity" evidence="1">
    <location>
        <begin position="32"/>
        <end position="42"/>
    </location>
</feature>